<dbReference type="InterPro" id="IPR008979">
    <property type="entry name" value="Galactose-bd-like_sf"/>
</dbReference>
<sequence length="714" mass="79508">MRSFLYKSLGLVLVGVLLLPVGWWGLSVAEATPTVEHSQSVADTVLSTGSVNKTIGTYGFEQGNVEGWKPRGTYTQIATVSEAAYGGVHSLKVTARTEVWNGAELDVKSLLQPGVEYEISGYVKQDGNSTTPSVIKFTVEQQPTGGATTWKTVAQTETTDTSWAKLQGTYTFTGGMDTLKLYVESSNPAQAYYLDEVEIRQVSETPTTPPTEPTSGIESRFEDGTAQGWVSRMGTETVQVSNADARTGSYSLLTTGRQQTYAGPKLDVTATVQKGSRYTVSAWVKLAPGEQQPAKVRLSVQRDHQGESTYETVVGNTAITTGGWTHLYGTYTLAHEADTVSMYLETPEGTASFYMDDFELSLVPPLAIEKDIPSLHGLYQGQFSIGTAIEAFQTEGAYGELVQKHFNSVVAGNAMKPISLQPSEGQFHWEEADRIVQFAQQHGIAIRFHTLVWHNQTGDWMFKDKNGQPMTPTAENKKLLLDRLETHIRAVAARYKNVITDWDVVNEVIDPDQPDGMRRSKWYQITGTDYIDKAFRVTREAAGPNARLYINDYNTHEPKKRDFLYNLVRDLLAKGVPIDGVGHQSHIRLEFPAIDEMEQSIEKFASLGLDNQITELDMGLYSNDTDHYETIPEAMLIRQAHRYRALFDMFSRQQEHISNVTIWGTDDGNTWLSMFPIARLDKPLLFDERLKAKYAYWALVDPSKVPPLPAGSNE</sequence>
<dbReference type="PANTHER" id="PTHR31490">
    <property type="entry name" value="GLYCOSYL HYDROLASE"/>
    <property type="match status" value="1"/>
</dbReference>
<dbReference type="InterPro" id="IPR003305">
    <property type="entry name" value="CenC_carb-bd"/>
</dbReference>
<dbReference type="PANTHER" id="PTHR31490:SF90">
    <property type="entry name" value="ENDO-1,4-BETA-XYLANASE A"/>
    <property type="match status" value="1"/>
</dbReference>
<reference evidence="13" key="1">
    <citation type="submission" date="2011-11" db="EMBL/GenBank/DDBJ databases">
        <title>Complete sequence of Paenibacillus terrae HPL-003.</title>
        <authorList>
            <person name="Shin S.H."/>
            <person name="Kim S."/>
            <person name="Kim J.Y."/>
        </authorList>
    </citation>
    <scope>NUCLEOTIDE SEQUENCE [LARGE SCALE GENOMIC DNA]</scope>
    <source>
        <strain evidence="13">HPL-003</strain>
    </source>
</reference>
<comment type="pathway">
    <text evidence="2">Glycan degradation; xylan degradation.</text>
</comment>
<reference evidence="12 13" key="3">
    <citation type="journal article" date="2012" name="J. Bacteriol.">
        <title>Genome Sequence of Paenibacillus terrae HPL-003, a Xylanase-Producing Bacterium Isolated from Soil Found in Forest Residue.</title>
        <authorList>
            <person name="Shin S.H."/>
            <person name="Kim S."/>
            <person name="Kim J.Y."/>
            <person name="Song H.Y."/>
            <person name="Cho S.J."/>
            <person name="Kim D.R."/>
            <person name="Lee K.I."/>
            <person name="Lim H.K."/>
            <person name="Park N.J."/>
            <person name="Hwang I.T."/>
            <person name="Yang K.S."/>
        </authorList>
    </citation>
    <scope>NUCLEOTIDE SEQUENCE [LARGE SCALE GENOMIC DNA]</scope>
    <source>
        <strain evidence="12 13">HPL-003</strain>
    </source>
</reference>
<keyword evidence="4" id="KW-0677">Repeat</keyword>
<comment type="catalytic activity">
    <reaction evidence="1 10">
        <text>Endohydrolysis of (1-&gt;4)-beta-D-xylosidic linkages in xylans.</text>
        <dbReference type="EC" id="3.2.1.8"/>
    </reaction>
</comment>
<dbReference type="InterPro" id="IPR017853">
    <property type="entry name" value="GH"/>
</dbReference>
<evidence type="ECO:0000256" key="8">
    <source>
        <dbReference type="ARBA" id="ARBA00023326"/>
    </source>
</evidence>
<evidence type="ECO:0000256" key="5">
    <source>
        <dbReference type="ARBA" id="ARBA00022801"/>
    </source>
</evidence>
<dbReference type="Proteomes" id="UP000005876">
    <property type="component" value="Chromosome"/>
</dbReference>
<dbReference type="GO" id="GO:0031176">
    <property type="term" value="F:endo-1,4-beta-xylanase activity"/>
    <property type="evidence" value="ECO:0007669"/>
    <property type="project" value="UniProtKB-EC"/>
</dbReference>
<dbReference type="AlphaFoldDB" id="G7VZT2"/>
<dbReference type="Pfam" id="PF00331">
    <property type="entry name" value="Glyco_hydro_10"/>
    <property type="match status" value="1"/>
</dbReference>
<dbReference type="SUPFAM" id="SSF49785">
    <property type="entry name" value="Galactose-binding domain-like"/>
    <property type="match status" value="2"/>
</dbReference>
<dbReference type="PROSITE" id="PS51760">
    <property type="entry name" value="GH10_2"/>
    <property type="match status" value="1"/>
</dbReference>
<accession>G7VZT2</accession>
<evidence type="ECO:0000256" key="2">
    <source>
        <dbReference type="ARBA" id="ARBA00004851"/>
    </source>
</evidence>
<evidence type="ECO:0000256" key="6">
    <source>
        <dbReference type="ARBA" id="ARBA00023277"/>
    </source>
</evidence>
<evidence type="ECO:0000256" key="7">
    <source>
        <dbReference type="ARBA" id="ARBA00023295"/>
    </source>
</evidence>
<evidence type="ECO:0000256" key="10">
    <source>
        <dbReference type="RuleBase" id="RU361174"/>
    </source>
</evidence>
<keyword evidence="8 10" id="KW-0624">Polysaccharide degradation</keyword>
<dbReference type="GO" id="GO:0045493">
    <property type="term" value="P:xylan catabolic process"/>
    <property type="evidence" value="ECO:0007669"/>
    <property type="project" value="UniProtKB-UniPathway"/>
</dbReference>
<dbReference type="KEGG" id="pta:HPL003_05890"/>
<evidence type="ECO:0000259" key="11">
    <source>
        <dbReference type="PROSITE" id="PS51760"/>
    </source>
</evidence>
<dbReference type="SUPFAM" id="SSF51445">
    <property type="entry name" value="(Trans)glycosidases"/>
    <property type="match status" value="1"/>
</dbReference>
<evidence type="ECO:0000313" key="13">
    <source>
        <dbReference type="Proteomes" id="UP000005876"/>
    </source>
</evidence>
<feature type="active site" description="Nucleophile" evidence="9">
    <location>
        <position position="615"/>
    </location>
</feature>
<evidence type="ECO:0000256" key="9">
    <source>
        <dbReference type="PROSITE-ProRule" id="PRU10061"/>
    </source>
</evidence>
<dbReference type="EC" id="3.2.1.8" evidence="10"/>
<dbReference type="Gene3D" id="3.20.20.80">
    <property type="entry name" value="Glycosidases"/>
    <property type="match status" value="1"/>
</dbReference>
<evidence type="ECO:0000313" key="12">
    <source>
        <dbReference type="EMBL" id="AET57943.1"/>
    </source>
</evidence>
<dbReference type="InterPro" id="IPR044846">
    <property type="entry name" value="GH10"/>
</dbReference>
<dbReference type="PRINTS" id="PR00134">
    <property type="entry name" value="GLHYDRLASE10"/>
</dbReference>
<dbReference type="eggNOG" id="COG3693">
    <property type="taxonomic scope" value="Bacteria"/>
</dbReference>
<gene>
    <name evidence="12" type="ordered locus">HPL003_05890</name>
</gene>
<dbReference type="Pfam" id="PF02018">
    <property type="entry name" value="CBM_4_9"/>
    <property type="match status" value="2"/>
</dbReference>
<dbReference type="STRING" id="985665.HPL003_05890"/>
<evidence type="ECO:0000256" key="1">
    <source>
        <dbReference type="ARBA" id="ARBA00000681"/>
    </source>
</evidence>
<keyword evidence="3 12" id="KW-0858">Xylan degradation</keyword>
<dbReference type="InterPro" id="IPR001000">
    <property type="entry name" value="GH10_dom"/>
</dbReference>
<feature type="domain" description="GH10" evidence="11">
    <location>
        <begin position="369"/>
        <end position="702"/>
    </location>
</feature>
<comment type="similarity">
    <text evidence="10">Belongs to the glycosyl hydrolase 10 (cellulase F) family.</text>
</comment>
<name>G7VZT2_PAETH</name>
<reference key="2">
    <citation type="submission" date="2011-11" db="EMBL/GenBank/DDBJ databases">
        <authorList>
            <person name="Shin S.H."/>
            <person name="Kim S."/>
            <person name="Kim J.Y."/>
        </authorList>
    </citation>
    <scope>NUCLEOTIDE SEQUENCE</scope>
    <source>
        <strain>HPL-003</strain>
    </source>
</reference>
<evidence type="ECO:0000256" key="3">
    <source>
        <dbReference type="ARBA" id="ARBA00022651"/>
    </source>
</evidence>
<keyword evidence="7 10" id="KW-0326">Glycosidase</keyword>
<dbReference type="PROSITE" id="PS00591">
    <property type="entry name" value="GH10_1"/>
    <property type="match status" value="1"/>
</dbReference>
<dbReference type="SMART" id="SM00633">
    <property type="entry name" value="Glyco_10"/>
    <property type="match status" value="1"/>
</dbReference>
<keyword evidence="5 10" id="KW-0378">Hydrolase</keyword>
<evidence type="ECO:0000256" key="4">
    <source>
        <dbReference type="ARBA" id="ARBA00022737"/>
    </source>
</evidence>
<keyword evidence="6 10" id="KW-0119">Carbohydrate metabolism</keyword>
<dbReference type="InterPro" id="IPR031158">
    <property type="entry name" value="GH10_AS"/>
</dbReference>
<organism evidence="12 13">
    <name type="scientific">Paenibacillus terrae (strain HPL-003)</name>
    <dbReference type="NCBI Taxonomy" id="985665"/>
    <lineage>
        <taxon>Bacteria</taxon>
        <taxon>Bacillati</taxon>
        <taxon>Bacillota</taxon>
        <taxon>Bacilli</taxon>
        <taxon>Bacillales</taxon>
        <taxon>Paenibacillaceae</taxon>
        <taxon>Paenibacillus</taxon>
    </lineage>
</organism>
<dbReference type="EMBL" id="CP003107">
    <property type="protein sequence ID" value="AET57943.1"/>
    <property type="molecule type" value="Genomic_DNA"/>
</dbReference>
<protein>
    <recommendedName>
        <fullName evidence="10">Beta-xylanase</fullName>
        <ecNumber evidence="10">3.2.1.8</ecNumber>
    </recommendedName>
</protein>
<dbReference type="UniPathway" id="UPA00114"/>
<dbReference type="HOGENOM" id="CLU_014692_0_0_9"/>
<dbReference type="Gene3D" id="2.60.120.260">
    <property type="entry name" value="Galactose-binding domain-like"/>
    <property type="match status" value="2"/>
</dbReference>
<proteinExistence type="inferred from homology"/>